<keyword evidence="3" id="KW-0325">Glycoprotein</keyword>
<dbReference type="KEGG" id="woc:BA177_13375"/>
<evidence type="ECO:0000256" key="3">
    <source>
        <dbReference type="ARBA" id="ARBA00023180"/>
    </source>
</evidence>
<evidence type="ECO:0000256" key="4">
    <source>
        <dbReference type="PROSITE-ProRule" id="PRU00504"/>
    </source>
</evidence>
<feature type="chain" id="PRO_5008260234" description="6-bladed beta-propeller" evidence="5">
    <location>
        <begin position="23"/>
        <end position="339"/>
    </location>
</feature>
<evidence type="ECO:0000256" key="5">
    <source>
        <dbReference type="SAM" id="SignalP"/>
    </source>
</evidence>
<dbReference type="STRING" id="1548547.BA177_13375"/>
<evidence type="ECO:0000256" key="2">
    <source>
        <dbReference type="ARBA" id="ARBA00022737"/>
    </source>
</evidence>
<dbReference type="PROSITE" id="PS51125">
    <property type="entry name" value="NHL"/>
    <property type="match status" value="2"/>
</dbReference>
<proteinExistence type="predicted"/>
<keyword evidence="2" id="KW-0677">Repeat</keyword>
<keyword evidence="7" id="KW-1185">Reference proteome</keyword>
<dbReference type="InterPro" id="IPR001258">
    <property type="entry name" value="NHL_repeat"/>
</dbReference>
<feature type="repeat" description="NHL" evidence="4">
    <location>
        <begin position="191"/>
        <end position="230"/>
    </location>
</feature>
<protein>
    <recommendedName>
        <fullName evidence="8">6-bladed beta-propeller</fullName>
    </recommendedName>
</protein>
<feature type="repeat" description="NHL" evidence="4">
    <location>
        <begin position="136"/>
        <end position="183"/>
    </location>
</feature>
<dbReference type="Gene3D" id="2.120.10.30">
    <property type="entry name" value="TolB, C-terminal domain"/>
    <property type="match status" value="1"/>
</dbReference>
<evidence type="ECO:0000313" key="6">
    <source>
        <dbReference type="EMBL" id="ANO52056.1"/>
    </source>
</evidence>
<dbReference type="SUPFAM" id="SSF63829">
    <property type="entry name" value="Calcium-dependent phosphotriesterase"/>
    <property type="match status" value="1"/>
</dbReference>
<name>A0A193LHT2_9GAMM</name>
<dbReference type="Pfam" id="PF01436">
    <property type="entry name" value="NHL"/>
    <property type="match status" value="2"/>
</dbReference>
<reference evidence="6 7" key="1">
    <citation type="submission" date="2016-06" db="EMBL/GenBank/DDBJ databases">
        <title>Complete genome sequence of a deep-branching marine Gamma Proteobacterium Woeseia oceani type strain XK5.</title>
        <authorList>
            <person name="Mu D."/>
            <person name="Du Z."/>
        </authorList>
    </citation>
    <scope>NUCLEOTIDE SEQUENCE [LARGE SCALE GENOMIC DNA]</scope>
    <source>
        <strain evidence="6 7">XK5</strain>
    </source>
</reference>
<evidence type="ECO:0000313" key="7">
    <source>
        <dbReference type="Proteomes" id="UP000092695"/>
    </source>
</evidence>
<dbReference type="CDD" id="cd14958">
    <property type="entry name" value="NHL_PAL_like"/>
    <property type="match status" value="1"/>
</dbReference>
<dbReference type="RefSeq" id="WP_068617002.1">
    <property type="nucleotide sequence ID" value="NZ_CP016268.1"/>
</dbReference>
<evidence type="ECO:0000256" key="1">
    <source>
        <dbReference type="ARBA" id="ARBA00022729"/>
    </source>
</evidence>
<dbReference type="InterPro" id="IPR011042">
    <property type="entry name" value="6-blade_b-propeller_TolB-like"/>
</dbReference>
<sequence length="339" mass="37375">MYKKLSTLLLVAACSLPVCSWAQEHPYRPVDGWAKLPEGREWGSTSAVFVGPDDTIWVAERCGQNSCVGKDDVDPVLHYDRDGNLIKTFGAGMIVWPHGIFVDKDSNVWITDARGEGNRGHQVIKFDKNGRELMRLGKAGVAGDGPDEFNQPSDVLVAPNGDIFVADGHGSGGNNRIVKFDSRGRFIKTWGTTGAEAGEFRDPHALAMDSLGRLFVGDRGNSRTQIFDQDGKHLATWTQFGRPSGLYIDKDDMLYAADSESHVIWSGNWGWKRGIRIGSVHDAWVRYFIPDPLQPDPQTGGTTAAEGVAVDKDGNIYGAEVGPKQLRKYERLKWVMPTE</sequence>
<organism evidence="6 7">
    <name type="scientific">Woeseia oceani</name>
    <dbReference type="NCBI Taxonomy" id="1548547"/>
    <lineage>
        <taxon>Bacteria</taxon>
        <taxon>Pseudomonadati</taxon>
        <taxon>Pseudomonadota</taxon>
        <taxon>Gammaproteobacteria</taxon>
        <taxon>Woeseiales</taxon>
        <taxon>Woeseiaceae</taxon>
        <taxon>Woeseia</taxon>
    </lineage>
</organism>
<dbReference type="EMBL" id="CP016268">
    <property type="protein sequence ID" value="ANO52056.1"/>
    <property type="molecule type" value="Genomic_DNA"/>
</dbReference>
<dbReference type="AlphaFoldDB" id="A0A193LHT2"/>
<evidence type="ECO:0008006" key="8">
    <source>
        <dbReference type="Google" id="ProtNLM"/>
    </source>
</evidence>
<keyword evidence="1 5" id="KW-0732">Signal</keyword>
<dbReference type="Proteomes" id="UP000092695">
    <property type="component" value="Chromosome"/>
</dbReference>
<dbReference type="PANTHER" id="PTHR10680">
    <property type="entry name" value="PEPTIDYL-GLYCINE ALPHA-AMIDATING MONOOXYGENASE"/>
    <property type="match status" value="1"/>
</dbReference>
<gene>
    <name evidence="6" type="ORF">BA177_13375</name>
</gene>
<feature type="signal peptide" evidence="5">
    <location>
        <begin position="1"/>
        <end position="22"/>
    </location>
</feature>
<accession>A0A193LHT2</accession>